<name>A0AAV7ATS1_ENGPU</name>
<proteinExistence type="predicted"/>
<gene>
    <name evidence="1" type="ORF">GDO81_015869</name>
</gene>
<keyword evidence="2" id="KW-1185">Reference proteome</keyword>
<evidence type="ECO:0000313" key="1">
    <source>
        <dbReference type="EMBL" id="KAG8562935.1"/>
    </source>
</evidence>
<protein>
    <submittedName>
        <fullName evidence="1">Uncharacterized protein</fullName>
    </submittedName>
</protein>
<evidence type="ECO:0000313" key="2">
    <source>
        <dbReference type="Proteomes" id="UP000824782"/>
    </source>
</evidence>
<reference evidence="1" key="1">
    <citation type="thesis" date="2020" institute="ProQuest LLC" country="789 East Eisenhower Parkway, Ann Arbor, MI, USA">
        <title>Comparative Genomics and Chromosome Evolution.</title>
        <authorList>
            <person name="Mudd A.B."/>
        </authorList>
    </citation>
    <scope>NUCLEOTIDE SEQUENCE</scope>
    <source>
        <strain evidence="1">237g6f4</strain>
        <tissue evidence="1">Blood</tissue>
    </source>
</reference>
<dbReference type="EMBL" id="WNYA01000007">
    <property type="protein sequence ID" value="KAG8562935.1"/>
    <property type="molecule type" value="Genomic_DNA"/>
</dbReference>
<comment type="caution">
    <text evidence="1">The sequence shown here is derived from an EMBL/GenBank/DDBJ whole genome shotgun (WGS) entry which is preliminary data.</text>
</comment>
<accession>A0AAV7ATS1</accession>
<organism evidence="1 2">
    <name type="scientific">Engystomops pustulosus</name>
    <name type="common">Tungara frog</name>
    <name type="synonym">Physalaemus pustulosus</name>
    <dbReference type="NCBI Taxonomy" id="76066"/>
    <lineage>
        <taxon>Eukaryota</taxon>
        <taxon>Metazoa</taxon>
        <taxon>Chordata</taxon>
        <taxon>Craniata</taxon>
        <taxon>Vertebrata</taxon>
        <taxon>Euteleostomi</taxon>
        <taxon>Amphibia</taxon>
        <taxon>Batrachia</taxon>
        <taxon>Anura</taxon>
        <taxon>Neobatrachia</taxon>
        <taxon>Hyloidea</taxon>
        <taxon>Leptodactylidae</taxon>
        <taxon>Leiuperinae</taxon>
        <taxon>Engystomops</taxon>
    </lineage>
</organism>
<dbReference type="AlphaFoldDB" id="A0AAV7ATS1"/>
<dbReference type="Proteomes" id="UP000824782">
    <property type="component" value="Unassembled WGS sequence"/>
</dbReference>
<sequence length="108" mass="11933">MYLYFYLLGASAFPCCPHAALCIATQLPVSHFFSMSWQPTLCLFSLSLSLTDTGGGQDKSSSPATGPSFLSVHRHVNKDPESLHTALKEALGMMNQLKNIQRFLLLRQ</sequence>